<evidence type="ECO:0000256" key="1">
    <source>
        <dbReference type="ARBA" id="ARBA00001947"/>
    </source>
</evidence>
<name>A0A1G6GMU2_9ACTN</name>
<dbReference type="InterPro" id="IPR013149">
    <property type="entry name" value="ADH-like_C"/>
</dbReference>
<reference evidence="8 9" key="1">
    <citation type="submission" date="2016-06" db="EMBL/GenBank/DDBJ databases">
        <authorList>
            <person name="Olsen C.W."/>
            <person name="Carey S."/>
            <person name="Hinshaw L."/>
            <person name="Karasin A.I."/>
        </authorList>
    </citation>
    <scope>NUCLEOTIDE SEQUENCE [LARGE SCALE GENOMIC DNA]</scope>
    <source>
        <strain evidence="8 9">LZ-22</strain>
    </source>
</reference>
<dbReference type="Proteomes" id="UP000199086">
    <property type="component" value="Unassembled WGS sequence"/>
</dbReference>
<dbReference type="AlphaFoldDB" id="A0A1G6GMU2"/>
<dbReference type="CDD" id="cd08286">
    <property type="entry name" value="FDH_like_ADH2"/>
    <property type="match status" value="1"/>
</dbReference>
<evidence type="ECO:0000256" key="4">
    <source>
        <dbReference type="ARBA" id="ARBA00022833"/>
    </source>
</evidence>
<evidence type="ECO:0000256" key="5">
    <source>
        <dbReference type="ARBA" id="ARBA00023002"/>
    </source>
</evidence>
<comment type="cofactor">
    <cofactor evidence="1 6">
        <name>Zn(2+)</name>
        <dbReference type="ChEBI" id="CHEBI:29105"/>
    </cofactor>
</comment>
<gene>
    <name evidence="8" type="ORF">GA0111570_104119</name>
</gene>
<dbReference type="GO" id="GO:0016491">
    <property type="term" value="F:oxidoreductase activity"/>
    <property type="evidence" value="ECO:0007669"/>
    <property type="project" value="UniProtKB-KW"/>
</dbReference>
<dbReference type="InterPro" id="IPR013154">
    <property type="entry name" value="ADH-like_N"/>
</dbReference>
<proteinExistence type="inferred from homology"/>
<dbReference type="InterPro" id="IPR011032">
    <property type="entry name" value="GroES-like_sf"/>
</dbReference>
<organism evidence="8 9">
    <name type="scientific">Raineyella antarctica</name>
    <dbReference type="NCBI Taxonomy" id="1577474"/>
    <lineage>
        <taxon>Bacteria</taxon>
        <taxon>Bacillati</taxon>
        <taxon>Actinomycetota</taxon>
        <taxon>Actinomycetes</taxon>
        <taxon>Propionibacteriales</taxon>
        <taxon>Propionibacteriaceae</taxon>
        <taxon>Raineyella</taxon>
    </lineage>
</organism>
<dbReference type="SMART" id="SM00829">
    <property type="entry name" value="PKS_ER"/>
    <property type="match status" value="1"/>
</dbReference>
<evidence type="ECO:0000313" key="8">
    <source>
        <dbReference type="EMBL" id="SDB83302.1"/>
    </source>
</evidence>
<sequence length="351" mass="36456">MKALVYHGPDAKAWEEVPDPTIQDPTDCIVRVEATTICGTDLHILKGDVPAVTDGRVLGHEAVGTVTEIGPAVTNFAVGDRVIVSCITSCGTCSYCRKGLPSHCQTVGGIGWILGHLINGTQAEYVRIPFANTSLYHLPEGVSAEQGLFISDILPTGYEIGVRDGGVHPGDVVAVVGAGPVGLAAIMTAGLHGASRIVAIDLDDSRLAAAARDFGATHTVNSGDADWADQVMALTDGLGVDVAIEAVGVPATFAAALKVVRPGGQVANIGVHGEAVELPINEKWIDNIRISMGLVNAVTGEMLLRMVAEGKLPAGKLGTHHFTLDEIDKAYDVFGHAAEHQALKVVMTAAS</sequence>
<dbReference type="PANTHER" id="PTHR42813">
    <property type="entry name" value="ZINC-TYPE ALCOHOL DEHYDROGENASE-LIKE"/>
    <property type="match status" value="1"/>
</dbReference>
<evidence type="ECO:0000256" key="2">
    <source>
        <dbReference type="ARBA" id="ARBA00008072"/>
    </source>
</evidence>
<dbReference type="Gene3D" id="3.90.180.10">
    <property type="entry name" value="Medium-chain alcohol dehydrogenases, catalytic domain"/>
    <property type="match status" value="1"/>
</dbReference>
<dbReference type="STRING" id="1577474.GA0111570_104119"/>
<evidence type="ECO:0000256" key="3">
    <source>
        <dbReference type="ARBA" id="ARBA00022723"/>
    </source>
</evidence>
<accession>A0A1G6GMU2</accession>
<evidence type="ECO:0000259" key="7">
    <source>
        <dbReference type="SMART" id="SM00829"/>
    </source>
</evidence>
<dbReference type="PANTHER" id="PTHR42813:SF4">
    <property type="entry name" value="NADP-DEPENDENT ISOPROPANOL DEHYDROGENASE"/>
    <property type="match status" value="1"/>
</dbReference>
<dbReference type="RefSeq" id="WP_092608624.1">
    <property type="nucleotide sequence ID" value="NZ_FMYF01000004.1"/>
</dbReference>
<dbReference type="InterPro" id="IPR020843">
    <property type="entry name" value="ER"/>
</dbReference>
<evidence type="ECO:0000256" key="6">
    <source>
        <dbReference type="RuleBase" id="RU361277"/>
    </source>
</evidence>
<dbReference type="PROSITE" id="PS00059">
    <property type="entry name" value="ADH_ZINC"/>
    <property type="match status" value="1"/>
</dbReference>
<dbReference type="EMBL" id="FMYF01000004">
    <property type="protein sequence ID" value="SDB83302.1"/>
    <property type="molecule type" value="Genomic_DNA"/>
</dbReference>
<dbReference type="GO" id="GO:0008270">
    <property type="term" value="F:zinc ion binding"/>
    <property type="evidence" value="ECO:0007669"/>
    <property type="project" value="InterPro"/>
</dbReference>
<dbReference type="Pfam" id="PF08240">
    <property type="entry name" value="ADH_N"/>
    <property type="match status" value="1"/>
</dbReference>
<dbReference type="InterPro" id="IPR002328">
    <property type="entry name" value="ADH_Zn_CS"/>
</dbReference>
<protein>
    <submittedName>
        <fullName evidence="8">Alcohol dehydrogenase</fullName>
    </submittedName>
</protein>
<keyword evidence="4 6" id="KW-0862">Zinc</keyword>
<keyword evidence="3 6" id="KW-0479">Metal-binding</keyword>
<dbReference type="SUPFAM" id="SSF50129">
    <property type="entry name" value="GroES-like"/>
    <property type="match status" value="1"/>
</dbReference>
<dbReference type="InterPro" id="IPR036291">
    <property type="entry name" value="NAD(P)-bd_dom_sf"/>
</dbReference>
<dbReference type="OrthoDB" id="9797931at2"/>
<feature type="domain" description="Enoyl reductase (ER)" evidence="7">
    <location>
        <begin position="8"/>
        <end position="347"/>
    </location>
</feature>
<dbReference type="Gene3D" id="3.40.50.720">
    <property type="entry name" value="NAD(P)-binding Rossmann-like Domain"/>
    <property type="match status" value="1"/>
</dbReference>
<keyword evidence="5" id="KW-0560">Oxidoreductase</keyword>
<keyword evidence="9" id="KW-1185">Reference proteome</keyword>
<evidence type="ECO:0000313" key="9">
    <source>
        <dbReference type="Proteomes" id="UP000199086"/>
    </source>
</evidence>
<dbReference type="Pfam" id="PF00107">
    <property type="entry name" value="ADH_zinc_N"/>
    <property type="match status" value="1"/>
</dbReference>
<dbReference type="SUPFAM" id="SSF51735">
    <property type="entry name" value="NAD(P)-binding Rossmann-fold domains"/>
    <property type="match status" value="1"/>
</dbReference>
<comment type="similarity">
    <text evidence="2 6">Belongs to the zinc-containing alcohol dehydrogenase family.</text>
</comment>